<feature type="modified residue" description="4-aspartylphosphate" evidence="6">
    <location>
        <position position="52"/>
    </location>
</feature>
<dbReference type="PROSITE" id="PS50110">
    <property type="entry name" value="RESPONSE_REGULATORY"/>
    <property type="match status" value="1"/>
</dbReference>
<evidence type="ECO:0000256" key="2">
    <source>
        <dbReference type="ARBA" id="ARBA00023012"/>
    </source>
</evidence>
<evidence type="ECO:0000256" key="1">
    <source>
        <dbReference type="ARBA" id="ARBA00022553"/>
    </source>
</evidence>
<keyword evidence="4 7" id="KW-0238">DNA-binding</keyword>
<accession>A0ABS3HAS8</accession>
<dbReference type="InterPro" id="IPR036388">
    <property type="entry name" value="WH-like_DNA-bd_sf"/>
</dbReference>
<dbReference type="Pfam" id="PF00072">
    <property type="entry name" value="Response_reg"/>
    <property type="match status" value="1"/>
</dbReference>
<evidence type="ECO:0000259" key="9">
    <source>
        <dbReference type="PROSITE" id="PS51755"/>
    </source>
</evidence>
<dbReference type="EMBL" id="JAFLVT010000018">
    <property type="protein sequence ID" value="MBO0450263.1"/>
    <property type="molecule type" value="Genomic_DNA"/>
</dbReference>
<feature type="domain" description="OmpR/PhoB-type" evidence="9">
    <location>
        <begin position="141"/>
        <end position="240"/>
    </location>
</feature>
<evidence type="ECO:0000256" key="6">
    <source>
        <dbReference type="PROSITE-ProRule" id="PRU00169"/>
    </source>
</evidence>
<evidence type="ECO:0000259" key="8">
    <source>
        <dbReference type="PROSITE" id="PS50110"/>
    </source>
</evidence>
<proteinExistence type="predicted"/>
<evidence type="ECO:0000256" key="5">
    <source>
        <dbReference type="ARBA" id="ARBA00023163"/>
    </source>
</evidence>
<keyword evidence="5" id="KW-0804">Transcription</keyword>
<keyword evidence="2" id="KW-0902">Two-component regulatory system</keyword>
<dbReference type="RefSeq" id="WP_206904870.1">
    <property type="nucleotide sequence ID" value="NZ_JAFLVT010000018.1"/>
</dbReference>
<dbReference type="InterPro" id="IPR039420">
    <property type="entry name" value="WalR-like"/>
</dbReference>
<evidence type="ECO:0000313" key="10">
    <source>
        <dbReference type="EMBL" id="MBO0450263.1"/>
    </source>
</evidence>
<dbReference type="InterPro" id="IPR001867">
    <property type="entry name" value="OmpR/PhoB-type_DNA-bd"/>
</dbReference>
<dbReference type="Pfam" id="PF00486">
    <property type="entry name" value="Trans_reg_C"/>
    <property type="match status" value="1"/>
</dbReference>
<keyword evidence="11" id="KW-1185">Reference proteome</keyword>
<keyword evidence="1 6" id="KW-0597">Phosphoprotein</keyword>
<dbReference type="SUPFAM" id="SSF52172">
    <property type="entry name" value="CheY-like"/>
    <property type="match status" value="1"/>
</dbReference>
<name>A0ABS3HAS8_9ENTE</name>
<dbReference type="Gene3D" id="1.10.10.10">
    <property type="entry name" value="Winged helix-like DNA-binding domain superfamily/Winged helix DNA-binding domain"/>
    <property type="match status" value="1"/>
</dbReference>
<comment type="caution">
    <text evidence="10">The sequence shown here is derived from an EMBL/GenBank/DDBJ whole genome shotgun (WGS) entry which is preliminary data.</text>
</comment>
<gene>
    <name evidence="10" type="ORF">JZO76_12095</name>
</gene>
<feature type="domain" description="Response regulatory" evidence="8">
    <location>
        <begin position="3"/>
        <end position="117"/>
    </location>
</feature>
<dbReference type="CDD" id="cd00383">
    <property type="entry name" value="trans_reg_C"/>
    <property type="match status" value="1"/>
</dbReference>
<dbReference type="SUPFAM" id="SSF46894">
    <property type="entry name" value="C-terminal effector domain of the bipartite response regulators"/>
    <property type="match status" value="1"/>
</dbReference>
<protein>
    <submittedName>
        <fullName evidence="10">Response regulator transcription factor</fullName>
    </submittedName>
</protein>
<evidence type="ECO:0000256" key="3">
    <source>
        <dbReference type="ARBA" id="ARBA00023015"/>
    </source>
</evidence>
<dbReference type="Proteomes" id="UP000664256">
    <property type="component" value="Unassembled WGS sequence"/>
</dbReference>
<sequence>MKKVLIVDDEPSIVTLLTFNLEKEGYVVTSATDGTTGLKLALTKDFDFIILDIMLPGIDGIEITKKLRQEKKETPILLLTAKDDTIDRILGLEIGADDYLTKPFSPREVLARMKAIFRRMRPVETPLRANEPKDTDDELTGEILQIGAIKADMDNYEVTVNDVKIFLTPKEFELLVYFMKRKDRVIDRDTLLDRIWNFDFAGQSRIVDVHVSHLREKIEEDPKNPRYLLTVRGFGYKFQEPKA</sequence>
<dbReference type="SMART" id="SM00862">
    <property type="entry name" value="Trans_reg_C"/>
    <property type="match status" value="1"/>
</dbReference>
<evidence type="ECO:0000256" key="7">
    <source>
        <dbReference type="PROSITE-ProRule" id="PRU01091"/>
    </source>
</evidence>
<dbReference type="PANTHER" id="PTHR48111:SF73">
    <property type="entry name" value="ALKALINE PHOSPHATASE SYNTHESIS TRANSCRIPTIONAL REGULATORY PROTEIN PHOP"/>
    <property type="match status" value="1"/>
</dbReference>
<dbReference type="Gene3D" id="3.40.50.2300">
    <property type="match status" value="1"/>
</dbReference>
<dbReference type="InterPro" id="IPR001789">
    <property type="entry name" value="Sig_transdc_resp-reg_receiver"/>
</dbReference>
<dbReference type="Gene3D" id="6.10.250.690">
    <property type="match status" value="1"/>
</dbReference>
<dbReference type="PROSITE" id="PS51755">
    <property type="entry name" value="OMPR_PHOB"/>
    <property type="match status" value="1"/>
</dbReference>
<dbReference type="InterPro" id="IPR016032">
    <property type="entry name" value="Sig_transdc_resp-reg_C-effctor"/>
</dbReference>
<reference evidence="10 11" key="1">
    <citation type="submission" date="2021-03" db="EMBL/GenBank/DDBJ databases">
        <title>Enterococcal diversity collection.</title>
        <authorList>
            <person name="Gilmore M.S."/>
            <person name="Schwartzman J."/>
            <person name="Van Tyne D."/>
            <person name="Martin M."/>
            <person name="Earl A.M."/>
            <person name="Manson A.L."/>
            <person name="Straub T."/>
            <person name="Salamzade R."/>
            <person name="Saavedra J."/>
            <person name="Lebreton F."/>
            <person name="Prichula J."/>
            <person name="Schaufler K."/>
            <person name="Gaca A."/>
            <person name="Sgardioli B."/>
            <person name="Wagenaar J."/>
            <person name="Strong T."/>
        </authorList>
    </citation>
    <scope>NUCLEOTIDE SEQUENCE [LARGE SCALE GENOMIC DNA]</scope>
    <source>
        <strain evidence="10 11">MJM12</strain>
    </source>
</reference>
<dbReference type="InterPro" id="IPR011006">
    <property type="entry name" value="CheY-like_superfamily"/>
</dbReference>
<keyword evidence="3" id="KW-0805">Transcription regulation</keyword>
<evidence type="ECO:0000256" key="4">
    <source>
        <dbReference type="ARBA" id="ARBA00023125"/>
    </source>
</evidence>
<evidence type="ECO:0000313" key="11">
    <source>
        <dbReference type="Proteomes" id="UP000664256"/>
    </source>
</evidence>
<dbReference type="SMART" id="SM00448">
    <property type="entry name" value="REC"/>
    <property type="match status" value="1"/>
</dbReference>
<dbReference type="PANTHER" id="PTHR48111">
    <property type="entry name" value="REGULATOR OF RPOS"/>
    <property type="match status" value="1"/>
</dbReference>
<organism evidence="10 11">
    <name type="scientific">Candidatus Enterococcus myersii</name>
    <dbReference type="NCBI Taxonomy" id="2815322"/>
    <lineage>
        <taxon>Bacteria</taxon>
        <taxon>Bacillati</taxon>
        <taxon>Bacillota</taxon>
        <taxon>Bacilli</taxon>
        <taxon>Lactobacillales</taxon>
        <taxon>Enterococcaceae</taxon>
        <taxon>Enterococcus</taxon>
    </lineage>
</organism>
<feature type="DNA-binding region" description="OmpR/PhoB-type" evidence="7">
    <location>
        <begin position="141"/>
        <end position="240"/>
    </location>
</feature>